<reference evidence="1 2" key="1">
    <citation type="journal article" date="2016" name="Sci. Rep.">
        <title>The genome sequence of the outbreeding globe artichoke constructed de novo incorporating a phase-aware low-pass sequencing strategy of F1 progeny.</title>
        <authorList>
            <person name="Scaglione D."/>
            <person name="Reyes-Chin-Wo S."/>
            <person name="Acquadro A."/>
            <person name="Froenicke L."/>
            <person name="Portis E."/>
            <person name="Beitel C."/>
            <person name="Tirone M."/>
            <person name="Mauro R."/>
            <person name="Lo Monaco A."/>
            <person name="Mauromicale G."/>
            <person name="Faccioli P."/>
            <person name="Cattivelli L."/>
            <person name="Rieseberg L."/>
            <person name="Michelmore R."/>
            <person name="Lanteri S."/>
        </authorList>
    </citation>
    <scope>NUCLEOTIDE SEQUENCE [LARGE SCALE GENOMIC DNA]</scope>
    <source>
        <strain evidence="1">2C</strain>
    </source>
</reference>
<protein>
    <submittedName>
        <fullName evidence="1">Uncharacterized protein</fullName>
    </submittedName>
</protein>
<gene>
    <name evidence="1" type="ORF">Ccrd_010980</name>
</gene>
<evidence type="ECO:0000313" key="2">
    <source>
        <dbReference type="Proteomes" id="UP000243975"/>
    </source>
</evidence>
<comment type="caution">
    <text evidence="1">The sequence shown here is derived from an EMBL/GenBank/DDBJ whole genome shotgun (WGS) entry which is preliminary data.</text>
</comment>
<proteinExistence type="predicted"/>
<keyword evidence="2" id="KW-1185">Reference proteome</keyword>
<organism evidence="1 2">
    <name type="scientific">Cynara cardunculus var. scolymus</name>
    <name type="common">Globe artichoke</name>
    <name type="synonym">Cynara scolymus</name>
    <dbReference type="NCBI Taxonomy" id="59895"/>
    <lineage>
        <taxon>Eukaryota</taxon>
        <taxon>Viridiplantae</taxon>
        <taxon>Streptophyta</taxon>
        <taxon>Embryophyta</taxon>
        <taxon>Tracheophyta</taxon>
        <taxon>Spermatophyta</taxon>
        <taxon>Magnoliopsida</taxon>
        <taxon>eudicotyledons</taxon>
        <taxon>Gunneridae</taxon>
        <taxon>Pentapetalae</taxon>
        <taxon>asterids</taxon>
        <taxon>campanulids</taxon>
        <taxon>Asterales</taxon>
        <taxon>Asteraceae</taxon>
        <taxon>Carduoideae</taxon>
        <taxon>Cardueae</taxon>
        <taxon>Carduinae</taxon>
        <taxon>Cynara</taxon>
    </lineage>
</organism>
<name>A0A103YK78_CYNCS</name>
<accession>A0A103YK78</accession>
<sequence>MRFHTSKESHYHPAVHVSLPHLPIQRYLHIPRHLFLIIKQTAIVPPRVTIDALLLPRSNDRRTLSPQLNASSIPQLLGAPASLSRPEF</sequence>
<dbReference type="AlphaFoldDB" id="A0A103YK78"/>
<dbReference type="Proteomes" id="UP000243975">
    <property type="component" value="Unassembled WGS sequence"/>
</dbReference>
<dbReference type="EMBL" id="LEKV01001010">
    <property type="protein sequence ID" value="KVI10599.1"/>
    <property type="molecule type" value="Genomic_DNA"/>
</dbReference>
<evidence type="ECO:0000313" key="1">
    <source>
        <dbReference type="EMBL" id="KVI10599.1"/>
    </source>
</evidence>
<dbReference type="Gramene" id="KVI10599">
    <property type="protein sequence ID" value="KVI10599"/>
    <property type="gene ID" value="Ccrd_010980"/>
</dbReference>